<dbReference type="EMBL" id="BSYO01000011">
    <property type="protein sequence ID" value="GMH11718.1"/>
    <property type="molecule type" value="Genomic_DNA"/>
</dbReference>
<organism evidence="2 3">
    <name type="scientific">Nepenthes gracilis</name>
    <name type="common">Slender pitcher plant</name>
    <dbReference type="NCBI Taxonomy" id="150966"/>
    <lineage>
        <taxon>Eukaryota</taxon>
        <taxon>Viridiplantae</taxon>
        <taxon>Streptophyta</taxon>
        <taxon>Embryophyta</taxon>
        <taxon>Tracheophyta</taxon>
        <taxon>Spermatophyta</taxon>
        <taxon>Magnoliopsida</taxon>
        <taxon>eudicotyledons</taxon>
        <taxon>Gunneridae</taxon>
        <taxon>Pentapetalae</taxon>
        <taxon>Caryophyllales</taxon>
        <taxon>Nepenthaceae</taxon>
        <taxon>Nepenthes</taxon>
    </lineage>
</organism>
<accession>A0AAD3SI32</accession>
<evidence type="ECO:0000313" key="2">
    <source>
        <dbReference type="EMBL" id="GMH11718.1"/>
    </source>
</evidence>
<name>A0AAD3SI32_NEPGR</name>
<protein>
    <submittedName>
        <fullName evidence="2">Uncharacterized protein</fullName>
    </submittedName>
</protein>
<sequence length="118" mass="12929">MLEVAELICYSEVPCPLLRPAKSGAAGHCKELKASAPFNSPSSKSTSQQGTSPRIKQEEKKTPKAIQRKIFQEDYTSSTTLSFSSKVEQNPIQLLKVEPQSHPIMNAGLRPHSSAPEH</sequence>
<evidence type="ECO:0000313" key="3">
    <source>
        <dbReference type="Proteomes" id="UP001279734"/>
    </source>
</evidence>
<dbReference type="Proteomes" id="UP001279734">
    <property type="component" value="Unassembled WGS sequence"/>
</dbReference>
<feature type="compositionally biased region" description="Polar residues" evidence="1">
    <location>
        <begin position="37"/>
        <end position="54"/>
    </location>
</feature>
<reference evidence="2" key="1">
    <citation type="submission" date="2023-05" db="EMBL/GenBank/DDBJ databases">
        <title>Nepenthes gracilis genome sequencing.</title>
        <authorList>
            <person name="Fukushima K."/>
        </authorList>
    </citation>
    <scope>NUCLEOTIDE SEQUENCE</scope>
    <source>
        <strain evidence="2">SING2019-196</strain>
    </source>
</reference>
<feature type="region of interest" description="Disordered" evidence="1">
    <location>
        <begin position="34"/>
        <end position="70"/>
    </location>
</feature>
<comment type="caution">
    <text evidence="2">The sequence shown here is derived from an EMBL/GenBank/DDBJ whole genome shotgun (WGS) entry which is preliminary data.</text>
</comment>
<keyword evidence="3" id="KW-1185">Reference proteome</keyword>
<dbReference type="AlphaFoldDB" id="A0AAD3SI32"/>
<evidence type="ECO:0000256" key="1">
    <source>
        <dbReference type="SAM" id="MobiDB-lite"/>
    </source>
</evidence>
<feature type="region of interest" description="Disordered" evidence="1">
    <location>
        <begin position="96"/>
        <end position="118"/>
    </location>
</feature>
<proteinExistence type="predicted"/>
<gene>
    <name evidence="2" type="ORF">Nepgr_013559</name>
</gene>